<organism evidence="4">
    <name type="scientific">Darwinula stevensoni</name>
    <dbReference type="NCBI Taxonomy" id="69355"/>
    <lineage>
        <taxon>Eukaryota</taxon>
        <taxon>Metazoa</taxon>
        <taxon>Ecdysozoa</taxon>
        <taxon>Arthropoda</taxon>
        <taxon>Crustacea</taxon>
        <taxon>Oligostraca</taxon>
        <taxon>Ostracoda</taxon>
        <taxon>Podocopa</taxon>
        <taxon>Podocopida</taxon>
        <taxon>Darwinulocopina</taxon>
        <taxon>Darwinuloidea</taxon>
        <taxon>Darwinulidae</taxon>
        <taxon>Darwinula</taxon>
    </lineage>
</organism>
<feature type="region of interest" description="Disordered" evidence="2">
    <location>
        <begin position="1"/>
        <end position="22"/>
    </location>
</feature>
<dbReference type="Gene3D" id="1.20.1310.10">
    <property type="entry name" value="Cullin Repeats"/>
    <property type="match status" value="2"/>
</dbReference>
<feature type="region of interest" description="Disordered" evidence="2">
    <location>
        <begin position="131"/>
        <end position="170"/>
    </location>
</feature>
<dbReference type="InterPro" id="IPR016159">
    <property type="entry name" value="Cullin_repeat-like_dom_sf"/>
</dbReference>
<evidence type="ECO:0000256" key="2">
    <source>
        <dbReference type="SAM" id="MobiDB-lite"/>
    </source>
</evidence>
<dbReference type="SUPFAM" id="SSF74788">
    <property type="entry name" value="Cullin repeat-like"/>
    <property type="match status" value="2"/>
</dbReference>
<sequence length="564" mass="62684">MSKGEFSISGDRVRARSIPESTRRLAMVAGPSVLWSRAAAGPTGSPAAVDRSSPAGRVGPRRASPRRALLALPGKRMRQCAVCTRRFPRSAHKVPLNAHYDARRAIRDLVGPPLPSPRACDLQAASCAPRAPLEGSARRGFDARPDPDGRVWRSLPDGEGAAGSVECQDGRRLGRSEVPDRLVVKEKESLKMRIVPSRRSHTTPVDHHTDALWQSLKSVLEKILRKDCYGLSSEELQRAVRVMVLNRQGRKLYAGLRRVVARHLEEEAGEEALRRAEEGGREAPRGGGPRGSAGVATERLPPDAHPGLDRPQDLPGDHEGHPLSHMERVYVPQHGVEDVYGLGLALFRDHVIKYGEIKEQLKEALSDMVTRERRGEAVDRSMIRDITTMLAMLGGHIYKRVFEDPFLQLAVEFYRVKSRNFLEGGSSVREEESRTNVEKEGSIQEAEDESRCDHMATIVEEENQKPPLEGTASDIQPFIRHVRSWTEREARRASRYGVGKRALRRAMTDALILDNLDAIVARESPEIARMLRDGSAEELRSRYDLHSSVPEGSNITAKCVSAYI</sequence>
<feature type="region of interest" description="Disordered" evidence="2">
    <location>
        <begin position="425"/>
        <end position="449"/>
    </location>
</feature>
<dbReference type="EMBL" id="LR902867">
    <property type="protein sequence ID" value="CAD7251186.1"/>
    <property type="molecule type" value="Genomic_DNA"/>
</dbReference>
<feature type="compositionally biased region" description="Basic and acidic residues" evidence="2">
    <location>
        <begin position="300"/>
        <end position="323"/>
    </location>
</feature>
<feature type="compositionally biased region" description="Basic and acidic residues" evidence="2">
    <location>
        <begin position="428"/>
        <end position="442"/>
    </location>
</feature>
<feature type="region of interest" description="Disordered" evidence="2">
    <location>
        <begin position="37"/>
        <end position="66"/>
    </location>
</feature>
<evidence type="ECO:0000313" key="5">
    <source>
        <dbReference type="Proteomes" id="UP000677054"/>
    </source>
</evidence>
<dbReference type="Proteomes" id="UP000677054">
    <property type="component" value="Unassembled WGS sequence"/>
</dbReference>
<name>A0A7R9AC64_9CRUS</name>
<reference evidence="4" key="1">
    <citation type="submission" date="2020-11" db="EMBL/GenBank/DDBJ databases">
        <authorList>
            <person name="Tran Van P."/>
        </authorList>
    </citation>
    <scope>NUCLEOTIDE SEQUENCE</scope>
</reference>
<protein>
    <recommendedName>
        <fullName evidence="3">Cullin N-terminal domain-containing protein</fullName>
    </recommendedName>
</protein>
<feature type="compositionally biased region" description="Basic and acidic residues" evidence="2">
    <location>
        <begin position="136"/>
        <end position="151"/>
    </location>
</feature>
<evidence type="ECO:0000259" key="3">
    <source>
        <dbReference type="Pfam" id="PF00888"/>
    </source>
</evidence>
<dbReference type="AlphaFoldDB" id="A0A7R9AC64"/>
<dbReference type="InterPro" id="IPR045093">
    <property type="entry name" value="Cullin"/>
</dbReference>
<feature type="non-terminal residue" evidence="4">
    <location>
        <position position="1"/>
    </location>
</feature>
<dbReference type="PANTHER" id="PTHR11932">
    <property type="entry name" value="CULLIN"/>
    <property type="match status" value="1"/>
</dbReference>
<feature type="compositionally biased region" description="Basic and acidic residues" evidence="2">
    <location>
        <begin position="268"/>
        <end position="284"/>
    </location>
</feature>
<dbReference type="Pfam" id="PF00888">
    <property type="entry name" value="Cullin"/>
    <property type="match status" value="1"/>
</dbReference>
<feature type="region of interest" description="Disordered" evidence="2">
    <location>
        <begin position="268"/>
        <end position="323"/>
    </location>
</feature>
<dbReference type="InterPro" id="IPR001373">
    <property type="entry name" value="Cullin_N"/>
</dbReference>
<dbReference type="GO" id="GO:0031625">
    <property type="term" value="F:ubiquitin protein ligase binding"/>
    <property type="evidence" value="ECO:0007669"/>
    <property type="project" value="InterPro"/>
</dbReference>
<proteinExistence type="inferred from homology"/>
<evidence type="ECO:0000256" key="1">
    <source>
        <dbReference type="ARBA" id="ARBA00006019"/>
    </source>
</evidence>
<dbReference type="GO" id="GO:0006511">
    <property type="term" value="P:ubiquitin-dependent protein catabolic process"/>
    <property type="evidence" value="ECO:0007669"/>
    <property type="project" value="InterPro"/>
</dbReference>
<evidence type="ECO:0000313" key="4">
    <source>
        <dbReference type="EMBL" id="CAD7251186.1"/>
    </source>
</evidence>
<gene>
    <name evidence="4" type="ORF">DSTB1V02_LOCUS10953</name>
</gene>
<feature type="domain" description="Cullin N-terminal" evidence="3">
    <location>
        <begin position="322"/>
        <end position="461"/>
    </location>
</feature>
<comment type="similarity">
    <text evidence="1">Belongs to the cullin family.</text>
</comment>
<keyword evidence="5" id="KW-1185">Reference proteome</keyword>
<dbReference type="EMBL" id="CAJPEV010003350">
    <property type="protein sequence ID" value="CAG0899552.1"/>
    <property type="molecule type" value="Genomic_DNA"/>
</dbReference>
<accession>A0A7R9AC64</accession>